<organism evidence="1 2">
    <name type="scientific">Daphnia galeata</name>
    <dbReference type="NCBI Taxonomy" id="27404"/>
    <lineage>
        <taxon>Eukaryota</taxon>
        <taxon>Metazoa</taxon>
        <taxon>Ecdysozoa</taxon>
        <taxon>Arthropoda</taxon>
        <taxon>Crustacea</taxon>
        <taxon>Branchiopoda</taxon>
        <taxon>Diplostraca</taxon>
        <taxon>Cladocera</taxon>
        <taxon>Anomopoda</taxon>
        <taxon>Daphniidae</taxon>
        <taxon>Daphnia</taxon>
    </lineage>
</organism>
<name>A0A8J2RBS3_9CRUS</name>
<dbReference type="Proteomes" id="UP000789390">
    <property type="component" value="Unassembled WGS sequence"/>
</dbReference>
<evidence type="ECO:0000313" key="1">
    <source>
        <dbReference type="EMBL" id="CAH0099824.1"/>
    </source>
</evidence>
<comment type="caution">
    <text evidence="1">The sequence shown here is derived from an EMBL/GenBank/DDBJ whole genome shotgun (WGS) entry which is preliminary data.</text>
</comment>
<reference evidence="1" key="1">
    <citation type="submission" date="2021-11" db="EMBL/GenBank/DDBJ databases">
        <authorList>
            <person name="Schell T."/>
        </authorList>
    </citation>
    <scope>NUCLEOTIDE SEQUENCE</scope>
    <source>
        <strain evidence="1">M5</strain>
    </source>
</reference>
<protein>
    <submittedName>
        <fullName evidence="1">Uncharacterized protein</fullName>
    </submittedName>
</protein>
<keyword evidence="2" id="KW-1185">Reference proteome</keyword>
<dbReference type="EMBL" id="CAKKLH010000024">
    <property type="protein sequence ID" value="CAH0099824.1"/>
    <property type="molecule type" value="Genomic_DNA"/>
</dbReference>
<proteinExistence type="predicted"/>
<gene>
    <name evidence="1" type="ORF">DGAL_LOCUS1982</name>
</gene>
<dbReference type="AlphaFoldDB" id="A0A8J2RBS3"/>
<sequence>MRCQILKVGFSRCEKALDCISETISHSPDHVCLDEAITCSESSPDDLYEAAKQNMEQIQFFLQKIQYCEKEIVSMSAKPDLDIDDVYSTSSWLKSGN</sequence>
<accession>A0A8J2RBS3</accession>
<evidence type="ECO:0000313" key="2">
    <source>
        <dbReference type="Proteomes" id="UP000789390"/>
    </source>
</evidence>